<reference evidence="2 4" key="2">
    <citation type="journal article" date="2013" name="Nature">
        <title>Insights into bilaterian evolution from three spiralian genomes.</title>
        <authorList>
            <person name="Simakov O."/>
            <person name="Marletaz F."/>
            <person name="Cho S.J."/>
            <person name="Edsinger-Gonzales E."/>
            <person name="Havlak P."/>
            <person name="Hellsten U."/>
            <person name="Kuo D.H."/>
            <person name="Larsson T."/>
            <person name="Lv J."/>
            <person name="Arendt D."/>
            <person name="Savage R."/>
            <person name="Osoegawa K."/>
            <person name="de Jong P."/>
            <person name="Grimwood J."/>
            <person name="Chapman J.A."/>
            <person name="Shapiro H."/>
            <person name="Aerts A."/>
            <person name="Otillar R.P."/>
            <person name="Terry A.Y."/>
            <person name="Boore J.L."/>
            <person name="Grigoriev I.V."/>
            <person name="Lindberg D.R."/>
            <person name="Seaver E.C."/>
            <person name="Weisblat D.A."/>
            <person name="Putnam N.H."/>
            <person name="Rokhsar D.S."/>
        </authorList>
    </citation>
    <scope>NUCLEOTIDE SEQUENCE</scope>
</reference>
<dbReference type="EMBL" id="KB097502">
    <property type="protein sequence ID" value="ESN95807.1"/>
    <property type="molecule type" value="Genomic_DNA"/>
</dbReference>
<evidence type="ECO:0000313" key="3">
    <source>
        <dbReference type="EnsemblMetazoa" id="HelroP178990"/>
    </source>
</evidence>
<feature type="region of interest" description="Disordered" evidence="1">
    <location>
        <begin position="86"/>
        <end position="112"/>
    </location>
</feature>
<dbReference type="Proteomes" id="UP000015101">
    <property type="component" value="Unassembled WGS sequence"/>
</dbReference>
<dbReference type="EMBL" id="AMQM01006676">
    <property type="status" value="NOT_ANNOTATED_CDS"/>
    <property type="molecule type" value="Genomic_DNA"/>
</dbReference>
<accession>T1FE06</accession>
<organism evidence="3 4">
    <name type="scientific">Helobdella robusta</name>
    <name type="common">Californian leech</name>
    <dbReference type="NCBI Taxonomy" id="6412"/>
    <lineage>
        <taxon>Eukaryota</taxon>
        <taxon>Metazoa</taxon>
        <taxon>Spiralia</taxon>
        <taxon>Lophotrochozoa</taxon>
        <taxon>Annelida</taxon>
        <taxon>Clitellata</taxon>
        <taxon>Hirudinea</taxon>
        <taxon>Rhynchobdellida</taxon>
        <taxon>Glossiphoniidae</taxon>
        <taxon>Helobdella</taxon>
    </lineage>
</organism>
<feature type="region of interest" description="Disordered" evidence="1">
    <location>
        <begin position="1"/>
        <end position="22"/>
    </location>
</feature>
<dbReference type="KEGG" id="hro:HELRODRAFT_178990"/>
<keyword evidence="4" id="KW-1185">Reference proteome</keyword>
<protein>
    <submittedName>
        <fullName evidence="2 3">Uncharacterized protein</fullName>
    </submittedName>
</protein>
<dbReference type="RefSeq" id="XP_009026106.1">
    <property type="nucleotide sequence ID" value="XM_009027858.1"/>
</dbReference>
<evidence type="ECO:0000256" key="1">
    <source>
        <dbReference type="SAM" id="MobiDB-lite"/>
    </source>
</evidence>
<name>T1FE06_HELRO</name>
<evidence type="ECO:0000313" key="2">
    <source>
        <dbReference type="EMBL" id="ESN95807.1"/>
    </source>
</evidence>
<dbReference type="AlphaFoldDB" id="T1FE06"/>
<proteinExistence type="predicted"/>
<dbReference type="CTD" id="20207055"/>
<reference evidence="4" key="1">
    <citation type="submission" date="2012-12" db="EMBL/GenBank/DDBJ databases">
        <authorList>
            <person name="Hellsten U."/>
            <person name="Grimwood J."/>
            <person name="Chapman J.A."/>
            <person name="Shapiro H."/>
            <person name="Aerts A."/>
            <person name="Otillar R.P."/>
            <person name="Terry A.Y."/>
            <person name="Boore J.L."/>
            <person name="Simakov O."/>
            <person name="Marletaz F."/>
            <person name="Cho S.-J."/>
            <person name="Edsinger-Gonzales E."/>
            <person name="Havlak P."/>
            <person name="Kuo D.-H."/>
            <person name="Larsson T."/>
            <person name="Lv J."/>
            <person name="Arendt D."/>
            <person name="Savage R."/>
            <person name="Osoegawa K."/>
            <person name="de Jong P."/>
            <person name="Lindberg D.R."/>
            <person name="Seaver E.C."/>
            <person name="Weisblat D.A."/>
            <person name="Putnam N.H."/>
            <person name="Grigoriev I.V."/>
            <person name="Rokhsar D.S."/>
        </authorList>
    </citation>
    <scope>NUCLEOTIDE SEQUENCE</scope>
</reference>
<evidence type="ECO:0000313" key="4">
    <source>
        <dbReference type="Proteomes" id="UP000015101"/>
    </source>
</evidence>
<dbReference type="GeneID" id="20207055"/>
<gene>
    <name evidence="3" type="primary">20207055</name>
    <name evidence="2" type="ORF">HELRODRAFT_178990</name>
</gene>
<dbReference type="EnsemblMetazoa" id="HelroT178990">
    <property type="protein sequence ID" value="HelroP178990"/>
    <property type="gene ID" value="HelroG178990"/>
</dbReference>
<reference evidence="3" key="3">
    <citation type="submission" date="2015-06" db="UniProtKB">
        <authorList>
            <consortium name="EnsemblMetazoa"/>
        </authorList>
    </citation>
    <scope>IDENTIFICATION</scope>
</reference>
<sequence length="127" mass="14630">METCKERGGIALRPPQVRGPKRKDQNMRFILKTIQGLHLNNIDDPPLKVFATSLLKGFMILNAVLSSWQVKGIPHRQGNQYWPFMHKESKRVNEPSPDRPGKAGSRTPRKQTTRLIARVVAQKRFKY</sequence>
<feature type="compositionally biased region" description="Basic and acidic residues" evidence="1">
    <location>
        <begin position="86"/>
        <end position="101"/>
    </location>
</feature>
<dbReference type="HOGENOM" id="CLU_1972899_0_0_1"/>
<dbReference type="InParanoid" id="T1FE06"/>